<evidence type="ECO:0000256" key="2">
    <source>
        <dbReference type="ARBA" id="ARBA00023015"/>
    </source>
</evidence>
<keyword evidence="4" id="KW-0804">Transcription</keyword>
<evidence type="ECO:0000313" key="6">
    <source>
        <dbReference type="EMBL" id="MVA98979.1"/>
    </source>
</evidence>
<dbReference type="InterPro" id="IPR005119">
    <property type="entry name" value="LysR_subst-bd"/>
</dbReference>
<keyword evidence="3" id="KW-0238">DNA-binding</keyword>
<dbReference type="InterPro" id="IPR000847">
    <property type="entry name" value="LysR_HTH_N"/>
</dbReference>
<dbReference type="InterPro" id="IPR036390">
    <property type="entry name" value="WH_DNA-bd_sf"/>
</dbReference>
<dbReference type="GO" id="GO:0003700">
    <property type="term" value="F:DNA-binding transcription factor activity"/>
    <property type="evidence" value="ECO:0007669"/>
    <property type="project" value="InterPro"/>
</dbReference>
<name>A0A844QMY5_9HYPH</name>
<dbReference type="Pfam" id="PF00126">
    <property type="entry name" value="HTH_1"/>
    <property type="match status" value="1"/>
</dbReference>
<evidence type="ECO:0000256" key="4">
    <source>
        <dbReference type="ARBA" id="ARBA00023163"/>
    </source>
</evidence>
<dbReference type="PROSITE" id="PS50931">
    <property type="entry name" value="HTH_LYSR"/>
    <property type="match status" value="1"/>
</dbReference>
<evidence type="ECO:0000313" key="7">
    <source>
        <dbReference type="Proteomes" id="UP000463224"/>
    </source>
</evidence>
<comment type="caution">
    <text evidence="6">The sequence shown here is derived from an EMBL/GenBank/DDBJ whole genome shotgun (WGS) entry which is preliminary data.</text>
</comment>
<dbReference type="InterPro" id="IPR036388">
    <property type="entry name" value="WH-like_DNA-bd_sf"/>
</dbReference>
<gene>
    <name evidence="6" type="ORF">GN330_17160</name>
</gene>
<proteinExistence type="inferred from homology"/>
<accession>A0A844QMY5</accession>
<comment type="similarity">
    <text evidence="1">Belongs to the LysR transcriptional regulatory family.</text>
</comment>
<reference evidence="6 7" key="1">
    <citation type="submission" date="2019-12" db="EMBL/GenBank/DDBJ databases">
        <title>Nitratireductor arenosus sp. nov., Isolated from sea sand, Jeju island, South Korea.</title>
        <authorList>
            <person name="Kim W."/>
        </authorList>
    </citation>
    <scope>NUCLEOTIDE SEQUENCE [LARGE SCALE GENOMIC DNA]</scope>
    <source>
        <strain evidence="6 7">CAU 1489</strain>
    </source>
</reference>
<dbReference type="Pfam" id="PF03466">
    <property type="entry name" value="LysR_substrate"/>
    <property type="match status" value="1"/>
</dbReference>
<dbReference type="GO" id="GO:0003677">
    <property type="term" value="F:DNA binding"/>
    <property type="evidence" value="ECO:0007669"/>
    <property type="project" value="UniProtKB-KW"/>
</dbReference>
<dbReference type="Gene3D" id="1.10.10.10">
    <property type="entry name" value="Winged helix-like DNA-binding domain superfamily/Winged helix DNA-binding domain"/>
    <property type="match status" value="1"/>
</dbReference>
<dbReference type="Gene3D" id="3.40.190.10">
    <property type="entry name" value="Periplasmic binding protein-like II"/>
    <property type="match status" value="2"/>
</dbReference>
<keyword evidence="7" id="KW-1185">Reference proteome</keyword>
<evidence type="ECO:0000256" key="1">
    <source>
        <dbReference type="ARBA" id="ARBA00009437"/>
    </source>
</evidence>
<dbReference type="PANTHER" id="PTHR30537:SF5">
    <property type="entry name" value="HTH-TYPE TRANSCRIPTIONAL ACTIVATOR TTDR-RELATED"/>
    <property type="match status" value="1"/>
</dbReference>
<organism evidence="6 7">
    <name type="scientific">Nitratireductor arenosus</name>
    <dbReference type="NCBI Taxonomy" id="2682096"/>
    <lineage>
        <taxon>Bacteria</taxon>
        <taxon>Pseudomonadati</taxon>
        <taxon>Pseudomonadota</taxon>
        <taxon>Alphaproteobacteria</taxon>
        <taxon>Hyphomicrobiales</taxon>
        <taxon>Phyllobacteriaceae</taxon>
        <taxon>Nitratireductor</taxon>
    </lineage>
</organism>
<dbReference type="SUPFAM" id="SSF46785">
    <property type="entry name" value="Winged helix' DNA-binding domain"/>
    <property type="match status" value="1"/>
</dbReference>
<dbReference type="Proteomes" id="UP000463224">
    <property type="component" value="Unassembled WGS sequence"/>
</dbReference>
<dbReference type="AlphaFoldDB" id="A0A844QMY5"/>
<dbReference type="EMBL" id="WPHG01000004">
    <property type="protein sequence ID" value="MVA98979.1"/>
    <property type="molecule type" value="Genomic_DNA"/>
</dbReference>
<evidence type="ECO:0000259" key="5">
    <source>
        <dbReference type="PROSITE" id="PS50931"/>
    </source>
</evidence>
<protein>
    <submittedName>
        <fullName evidence="6">LysR family transcriptional regulator</fullName>
    </submittedName>
</protein>
<dbReference type="InterPro" id="IPR058163">
    <property type="entry name" value="LysR-type_TF_proteobact-type"/>
</dbReference>
<dbReference type="PRINTS" id="PR00039">
    <property type="entry name" value="HTHLYSR"/>
</dbReference>
<dbReference type="PANTHER" id="PTHR30537">
    <property type="entry name" value="HTH-TYPE TRANSCRIPTIONAL REGULATOR"/>
    <property type="match status" value="1"/>
</dbReference>
<sequence length="293" mass="31838">MMQKAPKLSLNAVRVFECAARLGGMLAAAEELGVTPGAVSHQIRALEERIGVNLFRRRNNSIALTDAGRQFQRDVTPALATIERAANTLRHDRNEVVIRASVSLAVRWLIPALERFKTGAAEARIRLETTHYARVELGGQADIAISYLRRGEDGPGALLFKDVCRPMLSPALLDRCGYARRGDAGHVPALSATNGDWDWRLWATEAGIAFDSLTFSHGFDTDDAAIHAATAGLGMVLATPFMTVKEIAAGSLVHLPDAPAVATGELRLLSVERPSRLVRRLADWLCEEARRAA</sequence>
<evidence type="ECO:0000256" key="3">
    <source>
        <dbReference type="ARBA" id="ARBA00023125"/>
    </source>
</evidence>
<feature type="domain" description="HTH lysR-type" evidence="5">
    <location>
        <begin position="8"/>
        <end position="65"/>
    </location>
</feature>
<dbReference type="SUPFAM" id="SSF53850">
    <property type="entry name" value="Periplasmic binding protein-like II"/>
    <property type="match status" value="1"/>
</dbReference>
<keyword evidence="2" id="KW-0805">Transcription regulation</keyword>
<dbReference type="FunFam" id="1.10.10.10:FF:000001">
    <property type="entry name" value="LysR family transcriptional regulator"/>
    <property type="match status" value="1"/>
</dbReference>